<evidence type="ECO:0000256" key="1">
    <source>
        <dbReference type="ARBA" id="ARBA00004286"/>
    </source>
</evidence>
<evidence type="ECO:0000256" key="6">
    <source>
        <dbReference type="ARBA" id="ARBA00023306"/>
    </source>
</evidence>
<evidence type="ECO:0000313" key="10">
    <source>
        <dbReference type="Proteomes" id="UP000693970"/>
    </source>
</evidence>
<dbReference type="InterPro" id="IPR025977">
    <property type="entry name" value="Cnd3_C"/>
</dbReference>
<feature type="domain" description="Nuclear condensin complex subunit 3 C-terminal" evidence="8">
    <location>
        <begin position="590"/>
        <end position="884"/>
    </location>
</feature>
<keyword evidence="5" id="KW-0226">DNA condensation</keyword>
<evidence type="ECO:0000256" key="7">
    <source>
        <dbReference type="SAM" id="MobiDB-lite"/>
    </source>
</evidence>
<dbReference type="Proteomes" id="UP000693970">
    <property type="component" value="Unassembled WGS sequence"/>
</dbReference>
<evidence type="ECO:0000256" key="4">
    <source>
        <dbReference type="ARBA" id="ARBA00022776"/>
    </source>
</evidence>
<feature type="region of interest" description="Disordered" evidence="7">
    <location>
        <begin position="983"/>
        <end position="1024"/>
    </location>
</feature>
<dbReference type="EMBL" id="JAGRRH010000003">
    <property type="protein sequence ID" value="KAG7372373.1"/>
    <property type="molecule type" value="Genomic_DNA"/>
</dbReference>
<dbReference type="OrthoDB" id="27187at2759"/>
<evidence type="ECO:0000256" key="2">
    <source>
        <dbReference type="ARBA" id="ARBA00022454"/>
    </source>
</evidence>
<keyword evidence="2" id="KW-0158">Chromosome</keyword>
<organism evidence="9 10">
    <name type="scientific">Nitzschia inconspicua</name>
    <dbReference type="NCBI Taxonomy" id="303405"/>
    <lineage>
        <taxon>Eukaryota</taxon>
        <taxon>Sar</taxon>
        <taxon>Stramenopiles</taxon>
        <taxon>Ochrophyta</taxon>
        <taxon>Bacillariophyta</taxon>
        <taxon>Bacillariophyceae</taxon>
        <taxon>Bacillariophycidae</taxon>
        <taxon>Bacillariales</taxon>
        <taxon>Bacillariaceae</taxon>
        <taxon>Nitzschia</taxon>
    </lineage>
</organism>
<comment type="caution">
    <text evidence="9">The sequence shown here is derived from an EMBL/GenBank/DDBJ whole genome shotgun (WGS) entry which is preliminary data.</text>
</comment>
<feature type="region of interest" description="Disordered" evidence="7">
    <location>
        <begin position="933"/>
        <end position="968"/>
    </location>
</feature>
<feature type="region of interest" description="Disordered" evidence="7">
    <location>
        <begin position="226"/>
        <end position="259"/>
    </location>
</feature>
<dbReference type="PANTHER" id="PTHR14418:SF5">
    <property type="entry name" value="CONDENSIN COMPLEX SUBUNIT 3"/>
    <property type="match status" value="1"/>
</dbReference>
<gene>
    <name evidence="9" type="ORF">IV203_018516</name>
</gene>
<accession>A0A9K3Q622</accession>
<feature type="compositionally biased region" description="Low complexity" evidence="7">
    <location>
        <begin position="955"/>
        <end position="964"/>
    </location>
</feature>
<dbReference type="GO" id="GO:0051301">
    <property type="term" value="P:cell division"/>
    <property type="evidence" value="ECO:0007669"/>
    <property type="project" value="UniProtKB-KW"/>
</dbReference>
<dbReference type="InterPro" id="IPR027165">
    <property type="entry name" value="CND3"/>
</dbReference>
<reference evidence="9" key="1">
    <citation type="journal article" date="2021" name="Sci. Rep.">
        <title>Diploid genomic architecture of Nitzschia inconspicua, an elite biomass production diatom.</title>
        <authorList>
            <person name="Oliver A."/>
            <person name="Podell S."/>
            <person name="Pinowska A."/>
            <person name="Traller J.C."/>
            <person name="Smith S.R."/>
            <person name="McClure R."/>
            <person name="Beliaev A."/>
            <person name="Bohutskyi P."/>
            <person name="Hill E.A."/>
            <person name="Rabines A."/>
            <person name="Zheng H."/>
            <person name="Allen L.Z."/>
            <person name="Kuo A."/>
            <person name="Grigoriev I.V."/>
            <person name="Allen A.E."/>
            <person name="Hazlebeck D."/>
            <person name="Allen E.E."/>
        </authorList>
    </citation>
    <scope>NUCLEOTIDE SEQUENCE</scope>
    <source>
        <strain evidence="9">Hildebrandi</strain>
    </source>
</reference>
<dbReference type="AlphaFoldDB" id="A0A9K3Q622"/>
<dbReference type="PANTHER" id="PTHR14418">
    <property type="entry name" value="CONDENSIN COMPLEX SUBUNIT 3-RELATED"/>
    <property type="match status" value="1"/>
</dbReference>
<dbReference type="GO" id="GO:0000796">
    <property type="term" value="C:condensin complex"/>
    <property type="evidence" value="ECO:0007669"/>
    <property type="project" value="InterPro"/>
</dbReference>
<sequence length="1024" mass="113027">MGDLEQEIEGYISQQFEIYQLSEDAGISTAAIKAANIQKHIQVLVLDNGISQLTVTGTSRNNGTSNENGDDLSALLLPFLLRFIDAAVTKEMSADNKDAIARVLEITAALACTVSVTCQHFLAVDAILARAQEFSEVLLERLRTTACMLLGSVAVQLRELLLRSHKHLKEQHQRQGMEANVASCFCTIETALLPRSTDKSQAVRQCAIEAIGKLLAASSIVSLKAPPKEEKTKKEHSSEATEQENEEGAESEDEDEEEENLALNGLIWSMWHDPSVANRVEAIQAVPISTYTVDHIVARIQDVKEKVRVAALDALRRKVDPRVEMTEEHFCDILQHGLTERCEATKDATVKLICTKWMKAAKFDPVELVRMMGVTVNETECEKALKVILKTVRSGDHSPIQELSDPEIRCFCANVEKAMVHLKDSSVVFDEYQLFYTRVACSTAKESNFLTYPQKESILTKVAPDIPTLCDLFQKHLARFIESVQEEDQESEDQESFVCLQLLQLAKVAGLQEEGSRRHFASVMTKTLSAIETPEDLVEECVESLRAAYEDDENNFFDAISAILDALMSFPKARGDLVLDEEVISETTTRVLFLFSVVLEKATPTLSTHELIETMFKIILSAVSSSTKSIRELGVSCFGKLGLLSQKNTVLSEFKPILLKIACNEGEALQCRGQALLALADWALLYPEVLHSHDSHSYNLIDCIYSMIGHSNECIVAIASEVGAKLSFSGRIKDEKLLGRLLTVFLDPNTSKERNDDAMDQDGKAVGSSLRVHQLLSLFFTAFCLKSADNRSLLLNSIREALLVASSFTKTKKRSLVFPLVKLVEYVCSIVIHNDAGVAKQDTEHPKNGPDVSLSSSVQVAQFLVKQDERLSVTQRRALFKYLGAQDIDVLTGDKDMLLTLKGCIEELAFIADASSVKLLRPLTQLLHDFSGEIEEHDGPGSSDDDTVTEHSDDQSVNNDDQSSGGSTVEHTLMDKLATLSMTAKENPANSHSIKTLQASRTAHRSSTQSSKSILESLGNPNNV</sequence>
<evidence type="ECO:0000259" key="8">
    <source>
        <dbReference type="Pfam" id="PF12719"/>
    </source>
</evidence>
<keyword evidence="3" id="KW-0132">Cell division</keyword>
<reference evidence="9" key="2">
    <citation type="submission" date="2021-04" db="EMBL/GenBank/DDBJ databases">
        <authorList>
            <person name="Podell S."/>
        </authorList>
    </citation>
    <scope>NUCLEOTIDE SEQUENCE</scope>
    <source>
        <strain evidence="9">Hildebrandi</strain>
    </source>
</reference>
<name>A0A9K3Q622_9STRA</name>
<feature type="compositionally biased region" description="Basic and acidic residues" evidence="7">
    <location>
        <begin position="226"/>
        <end position="239"/>
    </location>
</feature>
<proteinExistence type="predicted"/>
<feature type="compositionally biased region" description="Acidic residues" evidence="7">
    <location>
        <begin position="241"/>
        <end position="259"/>
    </location>
</feature>
<keyword evidence="10" id="KW-1185">Reference proteome</keyword>
<dbReference type="GO" id="GO:0007076">
    <property type="term" value="P:mitotic chromosome condensation"/>
    <property type="evidence" value="ECO:0007669"/>
    <property type="project" value="InterPro"/>
</dbReference>
<evidence type="ECO:0000313" key="9">
    <source>
        <dbReference type="EMBL" id="KAG7372373.1"/>
    </source>
</evidence>
<comment type="subcellular location">
    <subcellularLocation>
        <location evidence="1">Chromosome</location>
    </subcellularLocation>
</comment>
<evidence type="ECO:0000256" key="3">
    <source>
        <dbReference type="ARBA" id="ARBA00022618"/>
    </source>
</evidence>
<keyword evidence="6" id="KW-0131">Cell cycle</keyword>
<dbReference type="Pfam" id="PF12719">
    <property type="entry name" value="Cnd3"/>
    <property type="match status" value="1"/>
</dbReference>
<keyword evidence="4" id="KW-0498">Mitosis</keyword>
<protein>
    <submittedName>
        <fullName evidence="9">Nuclear condensing complex subunit</fullName>
    </submittedName>
</protein>
<dbReference type="GO" id="GO:0000793">
    <property type="term" value="C:condensed chromosome"/>
    <property type="evidence" value="ECO:0007669"/>
    <property type="project" value="TreeGrafter"/>
</dbReference>
<evidence type="ECO:0000256" key="5">
    <source>
        <dbReference type="ARBA" id="ARBA00023067"/>
    </source>
</evidence>